<keyword evidence="5" id="KW-0539">Nucleus</keyword>
<dbReference type="GO" id="GO:0005634">
    <property type="term" value="C:nucleus"/>
    <property type="evidence" value="ECO:0007669"/>
    <property type="project" value="UniProtKB-SubCell"/>
</dbReference>
<dbReference type="STRING" id="1408163.A0A0F4YVY0"/>
<feature type="region of interest" description="Disordered" evidence="6">
    <location>
        <begin position="1"/>
        <end position="20"/>
    </location>
</feature>
<evidence type="ECO:0000256" key="4">
    <source>
        <dbReference type="ARBA" id="ARBA00023163"/>
    </source>
</evidence>
<keyword evidence="3" id="KW-0238">DNA-binding</keyword>
<proteinExistence type="predicted"/>
<dbReference type="Gene3D" id="3.40.1810.10">
    <property type="entry name" value="Transcription factor, MADS-box"/>
    <property type="match status" value="1"/>
</dbReference>
<evidence type="ECO:0000256" key="6">
    <source>
        <dbReference type="SAM" id="MobiDB-lite"/>
    </source>
</evidence>
<evidence type="ECO:0000256" key="3">
    <source>
        <dbReference type="ARBA" id="ARBA00023125"/>
    </source>
</evidence>
<evidence type="ECO:0000256" key="5">
    <source>
        <dbReference type="ARBA" id="ARBA00023242"/>
    </source>
</evidence>
<gene>
    <name evidence="8" type="ORF">T310_4198</name>
</gene>
<dbReference type="InterPro" id="IPR002100">
    <property type="entry name" value="TF_MADSbox"/>
</dbReference>
<dbReference type="Pfam" id="PF00319">
    <property type="entry name" value="SRF-TF"/>
    <property type="match status" value="1"/>
</dbReference>
<evidence type="ECO:0000313" key="8">
    <source>
        <dbReference type="EMBL" id="KKA21773.1"/>
    </source>
</evidence>
<keyword evidence="2" id="KW-0805">Transcription regulation</keyword>
<accession>A0A0F4YVY0</accession>
<sequence length="152" mass="17578">MASLPTGFSPVASPFKPGTKPKVTHALESIHLGNCNAVPKMDFSSPSSPKIFASPPSQQQWTRKLIEMTRKTFVRKRQSENLRSKTQQKNRRKDGLFRKAYQYCIECDADVYVVLRIRRNGQIYVFNSDSTGEWPPSKEQLNKYYLFQSRRT</sequence>
<dbReference type="OrthoDB" id="1898716at2759"/>
<keyword evidence="4" id="KW-0804">Transcription</keyword>
<keyword evidence="9" id="KW-1185">Reference proteome</keyword>
<comment type="subcellular location">
    <subcellularLocation>
        <location evidence="1">Nucleus</location>
    </subcellularLocation>
</comment>
<dbReference type="AlphaFoldDB" id="A0A0F4YVY0"/>
<organism evidence="8 9">
    <name type="scientific">Rasamsonia emersonii (strain ATCC 16479 / CBS 393.64 / IMI 116815)</name>
    <dbReference type="NCBI Taxonomy" id="1408163"/>
    <lineage>
        <taxon>Eukaryota</taxon>
        <taxon>Fungi</taxon>
        <taxon>Dikarya</taxon>
        <taxon>Ascomycota</taxon>
        <taxon>Pezizomycotina</taxon>
        <taxon>Eurotiomycetes</taxon>
        <taxon>Eurotiomycetidae</taxon>
        <taxon>Eurotiales</taxon>
        <taxon>Trichocomaceae</taxon>
        <taxon>Rasamsonia</taxon>
    </lineage>
</organism>
<dbReference type="InterPro" id="IPR036879">
    <property type="entry name" value="TF_MADSbox_sf"/>
</dbReference>
<dbReference type="Proteomes" id="UP000053958">
    <property type="component" value="Unassembled WGS sequence"/>
</dbReference>
<dbReference type="GO" id="GO:0003677">
    <property type="term" value="F:DNA binding"/>
    <property type="evidence" value="ECO:0007669"/>
    <property type="project" value="UniProtKB-KW"/>
</dbReference>
<dbReference type="RefSeq" id="XP_013328385.1">
    <property type="nucleotide sequence ID" value="XM_013472931.1"/>
</dbReference>
<dbReference type="GO" id="GO:0046983">
    <property type="term" value="F:protein dimerization activity"/>
    <property type="evidence" value="ECO:0007669"/>
    <property type="project" value="InterPro"/>
</dbReference>
<protein>
    <recommendedName>
        <fullName evidence="7">MADS-box domain-containing protein</fullName>
    </recommendedName>
</protein>
<feature type="domain" description="MADS-box" evidence="7">
    <location>
        <begin position="69"/>
        <end position="130"/>
    </location>
</feature>
<name>A0A0F4YVY0_RASE3</name>
<dbReference type="GO" id="GO:0045944">
    <property type="term" value="P:positive regulation of transcription by RNA polymerase II"/>
    <property type="evidence" value="ECO:0007669"/>
    <property type="project" value="UniProtKB-ARBA"/>
</dbReference>
<dbReference type="GeneID" id="25316546"/>
<reference evidence="8 9" key="1">
    <citation type="submission" date="2015-04" db="EMBL/GenBank/DDBJ databases">
        <authorList>
            <person name="Heijne W.H."/>
            <person name="Fedorova N.D."/>
            <person name="Nierman W.C."/>
            <person name="Vollebregt A.W."/>
            <person name="Zhao Z."/>
            <person name="Wu L."/>
            <person name="Kumar M."/>
            <person name="Stam H."/>
            <person name="van den Berg M.A."/>
            <person name="Pel H.J."/>
        </authorList>
    </citation>
    <scope>NUCLEOTIDE SEQUENCE [LARGE SCALE GENOMIC DNA]</scope>
    <source>
        <strain evidence="8 9">CBS 393.64</strain>
    </source>
</reference>
<comment type="caution">
    <text evidence="8">The sequence shown here is derived from an EMBL/GenBank/DDBJ whole genome shotgun (WGS) entry which is preliminary data.</text>
</comment>
<dbReference type="PROSITE" id="PS50066">
    <property type="entry name" value="MADS_BOX_2"/>
    <property type="match status" value="1"/>
</dbReference>
<dbReference type="SUPFAM" id="SSF55455">
    <property type="entry name" value="SRF-like"/>
    <property type="match status" value="1"/>
</dbReference>
<evidence type="ECO:0000259" key="7">
    <source>
        <dbReference type="PROSITE" id="PS50066"/>
    </source>
</evidence>
<evidence type="ECO:0000256" key="2">
    <source>
        <dbReference type="ARBA" id="ARBA00023015"/>
    </source>
</evidence>
<evidence type="ECO:0000256" key="1">
    <source>
        <dbReference type="ARBA" id="ARBA00004123"/>
    </source>
</evidence>
<evidence type="ECO:0000313" key="9">
    <source>
        <dbReference type="Proteomes" id="UP000053958"/>
    </source>
</evidence>
<dbReference type="EMBL" id="LASV01000169">
    <property type="protein sequence ID" value="KKA21773.1"/>
    <property type="molecule type" value="Genomic_DNA"/>
</dbReference>